<dbReference type="SUPFAM" id="SSF51735">
    <property type="entry name" value="NAD(P)-binding Rossmann-fold domains"/>
    <property type="match status" value="1"/>
</dbReference>
<feature type="binding site" description="in other chain" evidence="13">
    <location>
        <position position="92"/>
    </location>
    <ligand>
        <name>substrate</name>
        <note>ligand shared between dimeric partners</note>
    </ligand>
</feature>
<dbReference type="RefSeq" id="WP_250248893.1">
    <property type="nucleotide sequence ID" value="NZ_CP097753.1"/>
</dbReference>
<dbReference type="PRINTS" id="PR00076">
    <property type="entry name" value="6PGDHDRGNASE"/>
</dbReference>
<dbReference type="InterPro" id="IPR013328">
    <property type="entry name" value="6PGD_dom2"/>
</dbReference>
<name>A0A9Q8TW82_9ENTR</name>
<dbReference type="PANTHER" id="PTHR11811">
    <property type="entry name" value="6-PHOSPHOGLUCONATE DEHYDROGENASE"/>
    <property type="match status" value="1"/>
</dbReference>
<feature type="active site" description="Proton donor" evidence="12">
    <location>
        <position position="179"/>
    </location>
</feature>
<dbReference type="InterPro" id="IPR036291">
    <property type="entry name" value="NAD(P)-bd_dom_sf"/>
</dbReference>
<dbReference type="NCBIfam" id="NF006765">
    <property type="entry name" value="PRK09287.1"/>
    <property type="match status" value="1"/>
</dbReference>
<feature type="active site" description="Proton acceptor" evidence="12">
    <location>
        <position position="172"/>
    </location>
</feature>
<keyword evidence="8 14" id="KW-0311">Gluconate utilization</keyword>
<evidence type="ECO:0000256" key="4">
    <source>
        <dbReference type="ARBA" id="ARBA00011738"/>
    </source>
</evidence>
<dbReference type="FunFam" id="1.10.1040.10:FF:000002">
    <property type="entry name" value="6-phosphogluconate dehydrogenase, decarboxylating"/>
    <property type="match status" value="1"/>
</dbReference>
<evidence type="ECO:0000313" key="17">
    <source>
        <dbReference type="Proteomes" id="UP001056209"/>
    </source>
</evidence>
<proteinExistence type="inferred from homology"/>
<evidence type="ECO:0000256" key="13">
    <source>
        <dbReference type="PIRSR" id="PIRSR000109-2"/>
    </source>
</evidence>
<gene>
    <name evidence="16" type="primary">gnd</name>
    <name evidence="16" type="ORF">M9393_00830</name>
</gene>
<dbReference type="SMART" id="SM01350">
    <property type="entry name" value="6PGD"/>
    <property type="match status" value="1"/>
</dbReference>
<evidence type="ECO:0000256" key="14">
    <source>
        <dbReference type="RuleBase" id="RU000485"/>
    </source>
</evidence>
<dbReference type="GO" id="GO:0050661">
    <property type="term" value="F:NADP binding"/>
    <property type="evidence" value="ECO:0007669"/>
    <property type="project" value="InterPro"/>
</dbReference>
<keyword evidence="7 11" id="KW-0560">Oxidoreductase</keyword>
<feature type="binding site" description="in other chain" evidence="13">
    <location>
        <begin position="175"/>
        <end position="176"/>
    </location>
    <ligand>
        <name>substrate</name>
        <note>ligand shared between dimeric partners</note>
    </ligand>
</feature>
<dbReference type="Gene3D" id="3.40.50.720">
    <property type="entry name" value="NAD(P)-binding Rossmann-like Domain"/>
    <property type="match status" value="1"/>
</dbReference>
<organism evidence="16 17">
    <name type="scientific">Candidatus Blochmannia vicinus</name>
    <name type="common">nom. nud.</name>
    <dbReference type="NCBI Taxonomy" id="251540"/>
    <lineage>
        <taxon>Bacteria</taxon>
        <taxon>Pseudomonadati</taxon>
        <taxon>Pseudomonadota</taxon>
        <taxon>Gammaproteobacteria</taxon>
        <taxon>Enterobacterales</taxon>
        <taxon>Enterobacteriaceae</taxon>
        <taxon>ant endosymbionts</taxon>
        <taxon>Candidatus Blochmanniella</taxon>
    </lineage>
</organism>
<evidence type="ECO:0000256" key="10">
    <source>
        <dbReference type="ARBA" id="ARBA00048640"/>
    </source>
</evidence>
<dbReference type="EMBL" id="CP097753">
    <property type="protein sequence ID" value="URJ28439.1"/>
    <property type="molecule type" value="Genomic_DNA"/>
</dbReference>
<evidence type="ECO:0000256" key="9">
    <source>
        <dbReference type="ARBA" id="ARBA00023126"/>
    </source>
</evidence>
<accession>A0A9Q8TW82</accession>
<dbReference type="Gene3D" id="1.10.1040.10">
    <property type="entry name" value="N-(1-d-carboxylethyl)-l-norvaline Dehydrogenase, domain 2"/>
    <property type="match status" value="1"/>
</dbReference>
<dbReference type="InterPro" id="IPR008927">
    <property type="entry name" value="6-PGluconate_DH-like_C_sf"/>
</dbReference>
<comment type="subunit">
    <text evidence="4 11">Homodimer.</text>
</comment>
<evidence type="ECO:0000256" key="5">
    <source>
        <dbReference type="ARBA" id="ARBA00013011"/>
    </source>
</evidence>
<evidence type="ECO:0000256" key="6">
    <source>
        <dbReference type="ARBA" id="ARBA00018193"/>
    </source>
</evidence>
<comment type="pathway">
    <text evidence="2 11 14">Carbohydrate degradation; pentose phosphate pathway; D-ribulose 5-phosphate from D-glucose 6-phosphate (oxidative stage): step 3/3.</text>
</comment>
<feature type="binding site" evidence="13">
    <location>
        <position position="435"/>
    </location>
    <ligand>
        <name>substrate</name>
        <note>ligand shared between dimeric partners</note>
    </ligand>
</feature>
<feature type="binding site" description="in other chain" evidence="13">
    <location>
        <position position="249"/>
    </location>
    <ligand>
        <name>substrate</name>
        <note>ligand shared between dimeric partners</note>
    </ligand>
</feature>
<dbReference type="Proteomes" id="UP001056209">
    <property type="component" value="Chromosome"/>
</dbReference>
<dbReference type="NCBIfam" id="TIGR00873">
    <property type="entry name" value="gnd"/>
    <property type="match status" value="1"/>
</dbReference>
<dbReference type="InterPro" id="IPR006114">
    <property type="entry name" value="6PGDH_C"/>
</dbReference>
<feature type="binding site" description="in other chain" evidence="13">
    <location>
        <position position="276"/>
    </location>
    <ligand>
        <name>substrate</name>
        <note>ligand shared between dimeric partners</note>
    </ligand>
</feature>
<protein>
    <recommendedName>
        <fullName evidence="6 11">6-phosphogluconate dehydrogenase, decarboxylating</fullName>
        <ecNumber evidence="5 11">1.1.1.44</ecNumber>
    </recommendedName>
</protein>
<dbReference type="InterPro" id="IPR006184">
    <property type="entry name" value="6PGdom_BS"/>
</dbReference>
<feature type="binding site" description="in other chain" evidence="13">
    <location>
        <position position="180"/>
    </location>
    <ligand>
        <name>substrate</name>
        <note>ligand shared between dimeric partners</note>
    </ligand>
</feature>
<dbReference type="GO" id="GO:0006098">
    <property type="term" value="P:pentose-phosphate shunt"/>
    <property type="evidence" value="ECO:0007669"/>
    <property type="project" value="UniProtKB-KW"/>
</dbReference>
<dbReference type="InterPro" id="IPR006113">
    <property type="entry name" value="6PGDH_Gnd/GntZ"/>
</dbReference>
<evidence type="ECO:0000256" key="2">
    <source>
        <dbReference type="ARBA" id="ARBA00004874"/>
    </source>
</evidence>
<sequence>MGVMGRNLALNIESRGYCVSIYNRSKDKTDAVIFNNPKRNIIPFYSVKTFVLSLKKPRFIFLMITSGIYIDDVIKVLLMYISPGDILIDGGNSFYKDTMRRNFELSKRGIYFIGTGISGGEEGALKGPSLMPGGQIDAYEMVESVFKKIAARVGNETCVAYIGPSGSGHYVKMVHNGIEYGDMQIIAEIYFFLKNIFHLTHEELGKIFNEWNQGELNSYLIEITSRIFVKKDVNNKYIIDSVLDVAENKGTGAWVGQDAIDLAIPLSMITESVFARYMSVLKNQRIKASKIFIGPNKKVFLESKYSYLEKAQKALYLGKIILYAQGFYQLKIASDKYHWNLNYKQIAKIFRAGCIIRAKFLQKIIDIYSQNPEITNLMLSPYCVSVANNYQRMLRDVVVCGIRYGVPMPALSAAIAYYDSYRSDLLPANLIQAQRDCFGAHTYTCVDKQGLFHTDWLE</sequence>
<dbReference type="GO" id="GO:0019521">
    <property type="term" value="P:D-gluconate metabolic process"/>
    <property type="evidence" value="ECO:0007669"/>
    <property type="project" value="UniProtKB-KW"/>
</dbReference>
<keyword evidence="11 14" id="KW-0521">NADP</keyword>
<dbReference type="InterPro" id="IPR006115">
    <property type="entry name" value="6PGDH_NADP-bd"/>
</dbReference>
<comment type="catalytic activity">
    <reaction evidence="10 11 14">
        <text>6-phospho-D-gluconate + NADP(+) = D-ribulose 5-phosphate + CO2 + NADPH</text>
        <dbReference type="Rhea" id="RHEA:10116"/>
        <dbReference type="ChEBI" id="CHEBI:16526"/>
        <dbReference type="ChEBI" id="CHEBI:57783"/>
        <dbReference type="ChEBI" id="CHEBI:58121"/>
        <dbReference type="ChEBI" id="CHEBI:58349"/>
        <dbReference type="ChEBI" id="CHEBI:58759"/>
        <dbReference type="EC" id="1.1.1.44"/>
    </reaction>
</comment>
<dbReference type="InterPro" id="IPR006183">
    <property type="entry name" value="Pgluconate_DH"/>
</dbReference>
<dbReference type="Pfam" id="PF00393">
    <property type="entry name" value="6PGD"/>
    <property type="match status" value="1"/>
</dbReference>
<feature type="binding site" description="in other chain" evidence="13">
    <location>
        <begin position="118"/>
        <end position="120"/>
    </location>
    <ligand>
        <name>substrate</name>
        <note>ligand shared between dimeric partners</note>
    </ligand>
</feature>
<dbReference type="Gene3D" id="1.20.5.320">
    <property type="entry name" value="6-Phosphogluconate Dehydrogenase, domain 3"/>
    <property type="match status" value="1"/>
</dbReference>
<evidence type="ECO:0000259" key="15">
    <source>
        <dbReference type="SMART" id="SM01350"/>
    </source>
</evidence>
<reference evidence="16" key="1">
    <citation type="submission" date="2022-05" db="EMBL/GenBank/DDBJ databases">
        <title>Impact of host demography and evolutionary history on endosymbiont molecular evolution: a test in carpenter ants (Genus Camponotus) and their Blochmannia endosymbionts.</title>
        <authorList>
            <person name="Manthey J.D."/>
            <person name="Giron J.C."/>
            <person name="Hruska J.P."/>
        </authorList>
    </citation>
    <scope>NUCLEOTIDE SEQUENCE</scope>
    <source>
        <strain evidence="16">C-039</strain>
    </source>
</reference>
<dbReference type="AlphaFoldDB" id="A0A9Q8TW82"/>
<evidence type="ECO:0000256" key="11">
    <source>
        <dbReference type="PIRNR" id="PIRNR000109"/>
    </source>
</evidence>
<evidence type="ECO:0000256" key="1">
    <source>
        <dbReference type="ARBA" id="ARBA00002526"/>
    </source>
</evidence>
<comment type="function">
    <text evidence="1 11">Catalyzes the oxidative decarboxylation of 6-phosphogluconate to ribulose 5-phosphate and CO(2), with concomitant reduction of NADP to NADPH.</text>
</comment>
<evidence type="ECO:0000313" key="16">
    <source>
        <dbReference type="EMBL" id="URJ28439.1"/>
    </source>
</evidence>
<feature type="domain" description="6-phosphogluconate dehydrogenase C-terminal" evidence="15">
    <location>
        <begin position="168"/>
        <end position="457"/>
    </location>
</feature>
<keyword evidence="9 11" id="KW-0570">Pentose shunt</keyword>
<comment type="similarity">
    <text evidence="3 11 14">Belongs to the 6-phosphogluconate dehydrogenase family.</text>
</comment>
<dbReference type="Pfam" id="PF03446">
    <property type="entry name" value="NAD_binding_2"/>
    <property type="match status" value="1"/>
</dbReference>
<dbReference type="GO" id="GO:0004616">
    <property type="term" value="F:phosphogluconate dehydrogenase (decarboxylating) activity"/>
    <property type="evidence" value="ECO:0007669"/>
    <property type="project" value="UniProtKB-EC"/>
</dbReference>
<dbReference type="PIRSF" id="PIRSF000109">
    <property type="entry name" value="6PGD"/>
    <property type="match status" value="1"/>
</dbReference>
<evidence type="ECO:0000256" key="7">
    <source>
        <dbReference type="ARBA" id="ARBA00023002"/>
    </source>
</evidence>
<feature type="binding site" evidence="13">
    <location>
        <position position="441"/>
    </location>
    <ligand>
        <name>substrate</name>
        <note>ligand shared between dimeric partners</note>
    </ligand>
</feature>
<evidence type="ECO:0000256" key="12">
    <source>
        <dbReference type="PIRSR" id="PIRSR000109-1"/>
    </source>
</evidence>
<evidence type="ECO:0000256" key="3">
    <source>
        <dbReference type="ARBA" id="ARBA00008419"/>
    </source>
</evidence>
<dbReference type="EC" id="1.1.1.44" evidence="5 11"/>
<evidence type="ECO:0000256" key="8">
    <source>
        <dbReference type="ARBA" id="ARBA00023064"/>
    </source>
</evidence>
<dbReference type="SUPFAM" id="SSF48179">
    <property type="entry name" value="6-phosphogluconate dehydrogenase C-terminal domain-like"/>
    <property type="match status" value="1"/>
</dbReference>
<dbReference type="PROSITE" id="PS00461">
    <property type="entry name" value="6PGD"/>
    <property type="match status" value="1"/>
</dbReference>